<accession>A0AAD8C7F3</accession>
<feature type="non-terminal residue" evidence="1">
    <location>
        <position position="54"/>
    </location>
</feature>
<dbReference type="AlphaFoldDB" id="A0AAD8C7F3"/>
<evidence type="ECO:0000313" key="1">
    <source>
        <dbReference type="EMBL" id="KAK0067720.1"/>
    </source>
</evidence>
<keyword evidence="2" id="KW-1185">Reference proteome</keyword>
<name>A0AAD8C7F3_BIOPF</name>
<dbReference type="EMBL" id="JASAOG010000006">
    <property type="protein sequence ID" value="KAK0067720.1"/>
    <property type="molecule type" value="Genomic_DNA"/>
</dbReference>
<comment type="caution">
    <text evidence="1">The sequence shown here is derived from an EMBL/GenBank/DDBJ whole genome shotgun (WGS) entry which is preliminary data.</text>
</comment>
<reference evidence="1" key="2">
    <citation type="submission" date="2023-04" db="EMBL/GenBank/DDBJ databases">
        <authorList>
            <person name="Bu L."/>
            <person name="Lu L."/>
            <person name="Laidemitt M.R."/>
            <person name="Zhang S.M."/>
            <person name="Mutuku M."/>
            <person name="Mkoji G."/>
            <person name="Steinauer M."/>
            <person name="Loker E.S."/>
        </authorList>
    </citation>
    <scope>NUCLEOTIDE SEQUENCE</scope>
    <source>
        <strain evidence="1">KasaAsao</strain>
        <tissue evidence="1">Whole Snail</tissue>
    </source>
</reference>
<sequence>NLTVNSVIAFTQTDFYISCNTKDGFKLLIKDSVIVCVWLSTTVSNHAKAREICT</sequence>
<protein>
    <submittedName>
        <fullName evidence="1">Killer cell lectin-like receptor subfamily F member 1</fullName>
    </submittedName>
</protein>
<proteinExistence type="predicted"/>
<reference evidence="1" key="1">
    <citation type="journal article" date="2023" name="PLoS Negl. Trop. Dis.">
        <title>A genome sequence for Biomphalaria pfeifferi, the major vector snail for the human-infecting parasite Schistosoma mansoni.</title>
        <authorList>
            <person name="Bu L."/>
            <person name="Lu L."/>
            <person name="Laidemitt M.R."/>
            <person name="Zhang S.M."/>
            <person name="Mutuku M."/>
            <person name="Mkoji G."/>
            <person name="Steinauer M."/>
            <person name="Loker E.S."/>
        </authorList>
    </citation>
    <scope>NUCLEOTIDE SEQUENCE</scope>
    <source>
        <strain evidence="1">KasaAsao</strain>
    </source>
</reference>
<feature type="non-terminal residue" evidence="1">
    <location>
        <position position="1"/>
    </location>
</feature>
<keyword evidence="1" id="KW-0675">Receptor</keyword>
<gene>
    <name evidence="1" type="ORF">Bpfe_002561</name>
</gene>
<organism evidence="1 2">
    <name type="scientific">Biomphalaria pfeifferi</name>
    <name type="common">Bloodfluke planorb</name>
    <name type="synonym">Freshwater snail</name>
    <dbReference type="NCBI Taxonomy" id="112525"/>
    <lineage>
        <taxon>Eukaryota</taxon>
        <taxon>Metazoa</taxon>
        <taxon>Spiralia</taxon>
        <taxon>Lophotrochozoa</taxon>
        <taxon>Mollusca</taxon>
        <taxon>Gastropoda</taxon>
        <taxon>Heterobranchia</taxon>
        <taxon>Euthyneura</taxon>
        <taxon>Panpulmonata</taxon>
        <taxon>Hygrophila</taxon>
        <taxon>Lymnaeoidea</taxon>
        <taxon>Planorbidae</taxon>
        <taxon>Biomphalaria</taxon>
    </lineage>
</organism>
<evidence type="ECO:0000313" key="2">
    <source>
        <dbReference type="Proteomes" id="UP001233172"/>
    </source>
</evidence>
<dbReference type="Proteomes" id="UP001233172">
    <property type="component" value="Unassembled WGS sequence"/>
</dbReference>